<dbReference type="InterPro" id="IPR016087">
    <property type="entry name" value="Chalcone_isomerase"/>
</dbReference>
<feature type="domain" description="Chalcone isomerase" evidence="2">
    <location>
        <begin position="68"/>
        <end position="167"/>
    </location>
</feature>
<reference evidence="3" key="1">
    <citation type="submission" date="2022-01" db="EMBL/GenBank/DDBJ databases">
        <authorList>
            <person name="Lagorce A."/>
        </authorList>
    </citation>
    <scope>NUCLEOTIDE SEQUENCE</scope>
    <source>
        <strain evidence="3">Th15_F1_A12</strain>
    </source>
</reference>
<dbReference type="Proteomes" id="UP001295462">
    <property type="component" value="Unassembled WGS sequence"/>
</dbReference>
<keyword evidence="1" id="KW-0732">Signal</keyword>
<name>A0AAU9QZG1_9VIBR</name>
<feature type="chain" id="PRO_5043650570" evidence="1">
    <location>
        <begin position="21"/>
        <end position="168"/>
    </location>
</feature>
<comment type="caution">
    <text evidence="3">The sequence shown here is derived from an EMBL/GenBank/DDBJ whole genome shotgun (WGS) entry which is preliminary data.</text>
</comment>
<proteinExistence type="predicted"/>
<organism evidence="3 4">
    <name type="scientific">Vibrio jasicida</name>
    <dbReference type="NCBI Taxonomy" id="766224"/>
    <lineage>
        <taxon>Bacteria</taxon>
        <taxon>Pseudomonadati</taxon>
        <taxon>Pseudomonadota</taxon>
        <taxon>Gammaproteobacteria</taxon>
        <taxon>Vibrionales</taxon>
        <taxon>Vibrionaceae</taxon>
        <taxon>Vibrio</taxon>
    </lineage>
</organism>
<evidence type="ECO:0000259" key="2">
    <source>
        <dbReference type="Pfam" id="PF16036"/>
    </source>
</evidence>
<evidence type="ECO:0000313" key="3">
    <source>
        <dbReference type="EMBL" id="CAH1603216.1"/>
    </source>
</evidence>
<dbReference type="AlphaFoldDB" id="A0AAU9QZG1"/>
<sequence>MRYKITFLLIALMLVKETFAEELATGPLHKQYDSWSYDHYHVVKNNTRTLWFVDYYDISHRRNELGDSALILTFIPEKLTQEKVRTATIEALEDSNPEININDPSIQKLVNSLSVSLVEKDVIAIIYNGQTMQVQHNNNVIYQAQSTSKQSMALSNIWLGENPVDDLL</sequence>
<dbReference type="EMBL" id="CAKMUD010000124">
    <property type="protein sequence ID" value="CAH1603216.1"/>
    <property type="molecule type" value="Genomic_DNA"/>
</dbReference>
<evidence type="ECO:0000313" key="4">
    <source>
        <dbReference type="Proteomes" id="UP001295462"/>
    </source>
</evidence>
<dbReference type="Pfam" id="PF16036">
    <property type="entry name" value="Chalcone_3"/>
    <property type="match status" value="1"/>
</dbReference>
<protein>
    <submittedName>
        <fullName evidence="3">Chalcone_isomerase domain-containing protein</fullName>
    </submittedName>
</protein>
<gene>
    <name evidence="3" type="ORF">THF1A12_670006</name>
</gene>
<dbReference type="RefSeq" id="WP_409590142.1">
    <property type="nucleotide sequence ID" value="NZ_CAKMTZ010000121.1"/>
</dbReference>
<feature type="signal peptide" evidence="1">
    <location>
        <begin position="1"/>
        <end position="20"/>
    </location>
</feature>
<evidence type="ECO:0000256" key="1">
    <source>
        <dbReference type="SAM" id="SignalP"/>
    </source>
</evidence>
<accession>A0AAU9QZG1</accession>